<evidence type="ECO:0000313" key="3">
    <source>
        <dbReference type="Proteomes" id="UP000288351"/>
    </source>
</evidence>
<evidence type="ECO:0000256" key="1">
    <source>
        <dbReference type="SAM" id="Phobius"/>
    </source>
</evidence>
<comment type="caution">
    <text evidence="2">The sequence shown here is derived from an EMBL/GenBank/DDBJ whole genome shotgun (WGS) entry which is preliminary data.</text>
</comment>
<evidence type="ECO:0008006" key="4">
    <source>
        <dbReference type="Google" id="ProtNLM"/>
    </source>
</evidence>
<dbReference type="RefSeq" id="WP_016575646.1">
    <property type="nucleotide sequence ID" value="NZ_BHXC01000006.1"/>
</dbReference>
<keyword evidence="1" id="KW-1133">Transmembrane helix</keyword>
<protein>
    <recommendedName>
        <fullName evidence="4">Transglycosylase SLT domain-containing protein</fullName>
    </recommendedName>
</protein>
<name>A0A401QY66_STRNR</name>
<reference evidence="2 3" key="1">
    <citation type="journal article" date="2019" name="Microbiol. Resour. Announc.">
        <title>Draft Genome Sequence of the Most Traditional epsilon-Poly-l-Lysine Producer, Streptomyces albulus NBRC14147.</title>
        <authorList>
            <person name="Yamanaka K."/>
            <person name="Hamano Y."/>
        </authorList>
    </citation>
    <scope>NUCLEOTIDE SEQUENCE [LARGE SCALE GENOMIC DNA]</scope>
    <source>
        <strain evidence="2 3">NBRC 14147</strain>
    </source>
</reference>
<proteinExistence type="predicted"/>
<organism evidence="2 3">
    <name type="scientific">Streptomyces noursei</name>
    <name type="common">Streptomyces albulus</name>
    <dbReference type="NCBI Taxonomy" id="1971"/>
    <lineage>
        <taxon>Bacteria</taxon>
        <taxon>Bacillati</taxon>
        <taxon>Actinomycetota</taxon>
        <taxon>Actinomycetes</taxon>
        <taxon>Kitasatosporales</taxon>
        <taxon>Streptomycetaceae</taxon>
        <taxon>Streptomyces</taxon>
    </lineage>
</organism>
<accession>A0A401QY66</accession>
<keyword evidence="1" id="KW-0472">Membrane</keyword>
<gene>
    <name evidence="2" type="ORF">SALB_03016</name>
</gene>
<keyword evidence="1" id="KW-0812">Transmembrane</keyword>
<evidence type="ECO:0000313" key="2">
    <source>
        <dbReference type="EMBL" id="GCB90312.1"/>
    </source>
</evidence>
<feature type="transmembrane region" description="Helical" evidence="1">
    <location>
        <begin position="199"/>
        <end position="217"/>
    </location>
</feature>
<sequence>MADSVVQAILDATKDPHVRESMLLGSRLESSWNPGAVGDNGTSFGPFQIHLPAHPGVTAAQAQNPAWATRYMLSAYQRGAAAQPASLWQSNPEQAAEQAAVAAEAPAQSYYSGRGAESVHAAWRATVGALGGHAPAAGTSPGGGGGGGGGAPSAQNAGLFDFGIGGLISAIAVPFAMIAQPFAEIGTLLTWWWTNRMKVAFIAVGVVFFIVGLVFFAKDNL</sequence>
<dbReference type="AlphaFoldDB" id="A0A401QY66"/>
<dbReference type="EMBL" id="BHXC01000006">
    <property type="protein sequence ID" value="GCB90312.1"/>
    <property type="molecule type" value="Genomic_DNA"/>
</dbReference>
<dbReference type="Proteomes" id="UP000288351">
    <property type="component" value="Unassembled WGS sequence"/>
</dbReference>